<name>A0ABQ4E250_9ACTN</name>
<comment type="caution">
    <text evidence="1">The sequence shown here is derived from an EMBL/GenBank/DDBJ whole genome shotgun (WGS) entry which is preliminary data.</text>
</comment>
<organism evidence="1 2">
    <name type="scientific">Plantactinospora endophytica</name>
    <dbReference type="NCBI Taxonomy" id="673535"/>
    <lineage>
        <taxon>Bacteria</taxon>
        <taxon>Bacillati</taxon>
        <taxon>Actinomycetota</taxon>
        <taxon>Actinomycetes</taxon>
        <taxon>Micromonosporales</taxon>
        <taxon>Micromonosporaceae</taxon>
        <taxon>Plantactinospora</taxon>
    </lineage>
</organism>
<proteinExistence type="predicted"/>
<dbReference type="Proteomes" id="UP000646749">
    <property type="component" value="Unassembled WGS sequence"/>
</dbReference>
<evidence type="ECO:0008006" key="3">
    <source>
        <dbReference type="Google" id="ProtNLM"/>
    </source>
</evidence>
<dbReference type="InterPro" id="IPR029016">
    <property type="entry name" value="GAF-like_dom_sf"/>
</dbReference>
<dbReference type="Gene3D" id="3.30.450.40">
    <property type="match status" value="1"/>
</dbReference>
<dbReference type="EMBL" id="BONW01000017">
    <property type="protein sequence ID" value="GIG88799.1"/>
    <property type="molecule type" value="Genomic_DNA"/>
</dbReference>
<sequence length="409" mass="44322">MRGSRERLAPSSAGVAERTAELFTVRRRRPGPGRPYSRSGWACSATITIIEPEQKMTRSPALPDLFREAAAIVAGPVGADRTAQWLSLLRRVVPYDAAWLSLFDERQQRFAEVASTGYDDRIRNYFGTWEVVRQAEQAGLTESPVPYRGRDLPTPAAEYPIWSDYYFPAGYREGLAVGLFGPDRRHLGMLVLSTEGADHPTDAERALIGVLAPRIAATLDPLRSLSVLARVVHDAEAGMVLTRVGDPLPLPGLPGHPLLAVGSTLLAVLDEHAPRGEGSVSFLWPVQSPRRRSSRRVGGRWEGRDGLLRVVVLGCAAALAPLVGVAMLAPLPAGRCPLNLRELVLLGLLLAGWTDERVAVGLDLPIEAVGQAVERSISALQAPDRHVALLRAARWGWFIPHLSGTAPMG</sequence>
<dbReference type="RefSeq" id="WP_377475145.1">
    <property type="nucleotide sequence ID" value="NZ_JBHTIQ010000038.1"/>
</dbReference>
<evidence type="ECO:0000313" key="1">
    <source>
        <dbReference type="EMBL" id="GIG88799.1"/>
    </source>
</evidence>
<evidence type="ECO:0000313" key="2">
    <source>
        <dbReference type="Proteomes" id="UP000646749"/>
    </source>
</evidence>
<protein>
    <recommendedName>
        <fullName evidence="3">HTH luxR-type domain-containing protein</fullName>
    </recommendedName>
</protein>
<gene>
    <name evidence="1" type="ORF">Pen02_37350</name>
</gene>
<reference evidence="1 2" key="1">
    <citation type="submission" date="2021-01" db="EMBL/GenBank/DDBJ databases">
        <title>Whole genome shotgun sequence of Plantactinospora endophytica NBRC 110450.</title>
        <authorList>
            <person name="Komaki H."/>
            <person name="Tamura T."/>
        </authorList>
    </citation>
    <scope>NUCLEOTIDE SEQUENCE [LARGE SCALE GENOMIC DNA]</scope>
    <source>
        <strain evidence="1 2">NBRC 110450</strain>
    </source>
</reference>
<keyword evidence="2" id="KW-1185">Reference proteome</keyword>
<accession>A0ABQ4E250</accession>
<dbReference type="SUPFAM" id="SSF55781">
    <property type="entry name" value="GAF domain-like"/>
    <property type="match status" value="1"/>
</dbReference>